<sequence length="135" mass="15486">MLKKQFVPHIARLCHLLNKRLDNAEEHNMLRCIADRPLLTMYSIKSICQLQSFFNTLVHIHQTGGSTESLSLSQSSSHAHEFRSSQSLEGSHRISRQDSMTSVVGKTDDADHKHSDPMLFIERMIERDFLDPLVQ</sequence>
<name>A0ABM0MWU5_SACKO</name>
<organism evidence="2 3">
    <name type="scientific">Saccoglossus kowalevskii</name>
    <name type="common">Acorn worm</name>
    <dbReference type="NCBI Taxonomy" id="10224"/>
    <lineage>
        <taxon>Eukaryota</taxon>
        <taxon>Metazoa</taxon>
        <taxon>Hemichordata</taxon>
        <taxon>Enteropneusta</taxon>
        <taxon>Harrimaniidae</taxon>
        <taxon>Saccoglossus</taxon>
    </lineage>
</organism>
<keyword evidence="2" id="KW-1185">Reference proteome</keyword>
<evidence type="ECO:0000256" key="1">
    <source>
        <dbReference type="SAM" id="MobiDB-lite"/>
    </source>
</evidence>
<protein>
    <submittedName>
        <fullName evidence="3">Uncharacterized protein LOC102808440</fullName>
    </submittedName>
</protein>
<proteinExistence type="predicted"/>
<feature type="region of interest" description="Disordered" evidence="1">
    <location>
        <begin position="81"/>
        <end position="111"/>
    </location>
</feature>
<accession>A0ABM0MWU5</accession>
<dbReference type="Proteomes" id="UP000694865">
    <property type="component" value="Unplaced"/>
</dbReference>
<dbReference type="GeneID" id="102808440"/>
<gene>
    <name evidence="3" type="primary">LOC102808440</name>
</gene>
<evidence type="ECO:0000313" key="2">
    <source>
        <dbReference type="Proteomes" id="UP000694865"/>
    </source>
</evidence>
<dbReference type="RefSeq" id="XP_006824486.1">
    <property type="nucleotide sequence ID" value="XM_006824423.1"/>
</dbReference>
<reference evidence="3" key="1">
    <citation type="submission" date="2025-08" db="UniProtKB">
        <authorList>
            <consortium name="RefSeq"/>
        </authorList>
    </citation>
    <scope>IDENTIFICATION</scope>
    <source>
        <tissue evidence="3">Testes</tissue>
    </source>
</reference>
<evidence type="ECO:0000313" key="3">
    <source>
        <dbReference type="RefSeq" id="XP_006824486.1"/>
    </source>
</evidence>